<dbReference type="InterPro" id="IPR001789">
    <property type="entry name" value="Sig_transdc_resp-reg_receiver"/>
</dbReference>
<dbReference type="PROSITE" id="PS50110">
    <property type="entry name" value="RESPONSE_REGULATORY"/>
    <property type="match status" value="1"/>
</dbReference>
<accession>A0ABS8ETN5</accession>
<evidence type="ECO:0000256" key="3">
    <source>
        <dbReference type="PROSITE-ProRule" id="PRU00169"/>
    </source>
</evidence>
<comment type="function">
    <text evidence="2">May play the central regulatory role in sporulation. It may be an element of the effector pathway responsible for the activation of sporulation genes in response to nutritional stress. Spo0A may act in concert with spo0H (a sigma factor) to control the expression of some genes that are critical to the sporulation process.</text>
</comment>
<evidence type="ECO:0000259" key="6">
    <source>
        <dbReference type="PROSITE" id="PS50887"/>
    </source>
</evidence>
<sequence length="672" mass="77529">MESANGITRQQAEDEMQLFKKVFTVVRLLDGEHLEQMHKRCKLDCKDEKEKSECYEIWNKDHPCENCTSLQALYQRTQKTKLEFIEDEVYQVTSRYIKVDGRDCVMELVKYMDMDTLVDSRGCEKLVNQLIEYDQRLYKDALTGVYNRRYFEEQIKKKNENAGVAVIDMDDFKLCNDTLGHSAGDAALRTMVKTVKHCIRKTDILIRYGGDEFILILQNIKKENFFNKLVQIQSDIHAANVPGFPKLQLSVSIGGVISSKETVEHAVMQADKLMYQAKEHKNMVVTEDNASYVAPGVANRKARQQILIVDDSEMNRAILSEMLKKDFDILEAENGKECLDILQQYGMGISLVLLDIVMPVVDGFEVLDVMVHNHWIEDIPVIMISSEDSEPYIRRAYELGVSDYINRPFDAKVVCQRVYNTIKLYAKQRKLVTLVTDQIYEKEKNNQMMISILSQIVEFRNGESGLHVLHINILSELLLERLVQKTDKYQISAQRRSLITMASALHDIGKIGIDDKILNKPGRLTPEEFDEMKKHTIIGESILKNVGIYQNEELVQLAMQICRWHHERYDGRGYPDGLKGEEIPIEVQVVSIADVYDALVSERVYKKAYSHKKAVEMILNGECGQFNPLLLECLQDIQDRIDEEFQNVENQSEEENQERKVHDQIMETTVLG</sequence>
<feature type="domain" description="Response regulatory" evidence="5">
    <location>
        <begin position="305"/>
        <end position="422"/>
    </location>
</feature>
<proteinExistence type="predicted"/>
<dbReference type="PROSITE" id="PS50887">
    <property type="entry name" value="GGDEF"/>
    <property type="match status" value="1"/>
</dbReference>
<dbReference type="GO" id="GO:0052621">
    <property type="term" value="F:diguanylate cyclase activity"/>
    <property type="evidence" value="ECO:0007669"/>
    <property type="project" value="UniProtKB-EC"/>
</dbReference>
<dbReference type="Pfam" id="PF00990">
    <property type="entry name" value="GGDEF"/>
    <property type="match status" value="1"/>
</dbReference>
<dbReference type="SUPFAM" id="SSF55073">
    <property type="entry name" value="Nucleotide cyclase"/>
    <property type="match status" value="1"/>
</dbReference>
<keyword evidence="3" id="KW-0597">Phosphoprotein</keyword>
<keyword evidence="8" id="KW-0808">Transferase</keyword>
<dbReference type="PANTHER" id="PTHR45228">
    <property type="entry name" value="CYCLIC DI-GMP PHOSPHODIESTERASE TM_0186-RELATED"/>
    <property type="match status" value="1"/>
</dbReference>
<dbReference type="CDD" id="cd00156">
    <property type="entry name" value="REC"/>
    <property type="match status" value="1"/>
</dbReference>
<dbReference type="Pfam" id="PF13487">
    <property type="entry name" value="HD_5"/>
    <property type="match status" value="1"/>
</dbReference>
<dbReference type="CDD" id="cd01949">
    <property type="entry name" value="GGDEF"/>
    <property type="match status" value="1"/>
</dbReference>
<dbReference type="InterPro" id="IPR003607">
    <property type="entry name" value="HD/PDEase_dom"/>
</dbReference>
<dbReference type="EMBL" id="JAJEQE010000010">
    <property type="protein sequence ID" value="MCC2148547.1"/>
    <property type="molecule type" value="Genomic_DNA"/>
</dbReference>
<name>A0ABS8ETN5_9FIRM</name>
<dbReference type="Gene3D" id="1.10.3210.10">
    <property type="entry name" value="Hypothetical protein af1432"/>
    <property type="match status" value="1"/>
</dbReference>
<keyword evidence="8" id="KW-0548">Nucleotidyltransferase</keyword>
<dbReference type="SUPFAM" id="SSF109604">
    <property type="entry name" value="HD-domain/PDEase-like"/>
    <property type="match status" value="1"/>
</dbReference>
<dbReference type="NCBIfam" id="TIGR00254">
    <property type="entry name" value="GGDEF"/>
    <property type="match status" value="1"/>
</dbReference>
<evidence type="ECO:0000313" key="9">
    <source>
        <dbReference type="Proteomes" id="UP001299235"/>
    </source>
</evidence>
<dbReference type="InterPro" id="IPR011006">
    <property type="entry name" value="CheY-like_superfamily"/>
</dbReference>
<feature type="domain" description="GGDEF" evidence="6">
    <location>
        <begin position="160"/>
        <end position="289"/>
    </location>
</feature>
<dbReference type="InterPro" id="IPR043128">
    <property type="entry name" value="Rev_trsase/Diguanyl_cyclase"/>
</dbReference>
<dbReference type="SMART" id="SM00448">
    <property type="entry name" value="REC"/>
    <property type="match status" value="1"/>
</dbReference>
<dbReference type="Gene3D" id="3.40.50.2300">
    <property type="match status" value="1"/>
</dbReference>
<dbReference type="PANTHER" id="PTHR45228:SF4">
    <property type="entry name" value="LIPOPROTEIN"/>
    <property type="match status" value="1"/>
</dbReference>
<protein>
    <recommendedName>
        <fullName evidence="1">Stage 0 sporulation protein A homolog</fullName>
    </recommendedName>
</protein>
<dbReference type="SMART" id="SM00471">
    <property type="entry name" value="HDc"/>
    <property type="match status" value="1"/>
</dbReference>
<dbReference type="InterPro" id="IPR029787">
    <property type="entry name" value="Nucleotide_cyclase"/>
</dbReference>
<dbReference type="RefSeq" id="WP_248834959.1">
    <property type="nucleotide sequence ID" value="NZ_JAJEQE010000010.1"/>
</dbReference>
<evidence type="ECO:0000313" key="8">
    <source>
        <dbReference type="EMBL" id="MCC2148547.1"/>
    </source>
</evidence>
<dbReference type="Proteomes" id="UP001299235">
    <property type="component" value="Unassembled WGS sequence"/>
</dbReference>
<evidence type="ECO:0000256" key="1">
    <source>
        <dbReference type="ARBA" id="ARBA00018672"/>
    </source>
</evidence>
<feature type="domain" description="HD-GYP" evidence="7">
    <location>
        <begin position="442"/>
        <end position="650"/>
    </location>
</feature>
<dbReference type="InterPro" id="IPR037522">
    <property type="entry name" value="HD_GYP_dom"/>
</dbReference>
<evidence type="ECO:0000256" key="2">
    <source>
        <dbReference type="ARBA" id="ARBA00024867"/>
    </source>
</evidence>
<dbReference type="InterPro" id="IPR000160">
    <property type="entry name" value="GGDEF_dom"/>
</dbReference>
<gene>
    <name evidence="8" type="ORF">LKD42_04660</name>
</gene>
<keyword evidence="4" id="KW-0175">Coiled coil</keyword>
<dbReference type="CDD" id="cd00077">
    <property type="entry name" value="HDc"/>
    <property type="match status" value="1"/>
</dbReference>
<dbReference type="PROSITE" id="PS51832">
    <property type="entry name" value="HD_GYP"/>
    <property type="match status" value="1"/>
</dbReference>
<organism evidence="8 9">
    <name type="scientific">Hominisplanchenecus faecis</name>
    <dbReference type="NCBI Taxonomy" id="2885351"/>
    <lineage>
        <taxon>Bacteria</taxon>
        <taxon>Bacillati</taxon>
        <taxon>Bacillota</taxon>
        <taxon>Clostridia</taxon>
        <taxon>Lachnospirales</taxon>
        <taxon>Lachnospiraceae</taxon>
        <taxon>Hominisplanchenecus</taxon>
    </lineage>
</organism>
<feature type="coiled-coil region" evidence="4">
    <location>
        <begin position="631"/>
        <end position="658"/>
    </location>
</feature>
<reference evidence="8 9" key="1">
    <citation type="submission" date="2021-10" db="EMBL/GenBank/DDBJ databases">
        <title>Anaerobic single-cell dispensing facilitates the cultivation of human gut bacteria.</title>
        <authorList>
            <person name="Afrizal A."/>
        </authorList>
    </citation>
    <scope>NUCLEOTIDE SEQUENCE [LARGE SCALE GENOMIC DNA]</scope>
    <source>
        <strain evidence="8 9">CLA-AA-H246</strain>
    </source>
</reference>
<comment type="caution">
    <text evidence="8">The sequence shown here is derived from an EMBL/GenBank/DDBJ whole genome shotgun (WGS) entry which is preliminary data.</text>
</comment>
<dbReference type="SUPFAM" id="SSF52172">
    <property type="entry name" value="CheY-like"/>
    <property type="match status" value="1"/>
</dbReference>
<evidence type="ECO:0000259" key="7">
    <source>
        <dbReference type="PROSITE" id="PS51832"/>
    </source>
</evidence>
<keyword evidence="9" id="KW-1185">Reference proteome</keyword>
<evidence type="ECO:0000259" key="5">
    <source>
        <dbReference type="PROSITE" id="PS50110"/>
    </source>
</evidence>
<evidence type="ECO:0000256" key="4">
    <source>
        <dbReference type="SAM" id="Coils"/>
    </source>
</evidence>
<dbReference type="InterPro" id="IPR052020">
    <property type="entry name" value="Cyclic_di-GMP/3'3'-cGAMP_PDE"/>
</dbReference>
<feature type="modified residue" description="4-aspartylphosphate" evidence="3">
    <location>
        <position position="355"/>
    </location>
</feature>
<dbReference type="Pfam" id="PF00072">
    <property type="entry name" value="Response_reg"/>
    <property type="match status" value="1"/>
</dbReference>
<dbReference type="Gene3D" id="3.30.70.270">
    <property type="match status" value="1"/>
</dbReference>
<dbReference type="SMART" id="SM00267">
    <property type="entry name" value="GGDEF"/>
    <property type="match status" value="1"/>
</dbReference>